<keyword evidence="6" id="KW-0456">Lyase</keyword>
<feature type="transmembrane region" description="Helical" evidence="7">
    <location>
        <begin position="20"/>
        <end position="39"/>
    </location>
</feature>
<dbReference type="EMBL" id="JAMSCK010000001">
    <property type="protein sequence ID" value="MCM8568035.1"/>
    <property type="molecule type" value="Genomic_DNA"/>
</dbReference>
<dbReference type="InterPro" id="IPR053935">
    <property type="entry name" value="VKGC_lumenal_dom"/>
</dbReference>
<evidence type="ECO:0000256" key="6">
    <source>
        <dbReference type="ARBA" id="ARBA00023239"/>
    </source>
</evidence>
<dbReference type="InterPro" id="IPR053934">
    <property type="entry name" value="HTTM_dom"/>
</dbReference>
<evidence type="ECO:0000256" key="7">
    <source>
        <dbReference type="SAM" id="Phobius"/>
    </source>
</evidence>
<dbReference type="InterPro" id="IPR007782">
    <property type="entry name" value="VKG_COase"/>
</dbReference>
<name>A0ABT0YYC6_9FLAO</name>
<comment type="subcellular location">
    <subcellularLocation>
        <location evidence="1">Endomembrane system</location>
        <topology evidence="1">Multi-pass membrane protein</topology>
    </subcellularLocation>
</comment>
<evidence type="ECO:0000256" key="1">
    <source>
        <dbReference type="ARBA" id="ARBA00004127"/>
    </source>
</evidence>
<comment type="caution">
    <text evidence="9">The sequence shown here is derived from an EMBL/GenBank/DDBJ whole genome shotgun (WGS) entry which is preliminary data.</text>
</comment>
<sequence length="453" mass="53760">MGRLGRYLNSYTEAAPLAVFRLFFGIMMFASIVRFWLNGWIEKLYITPKFFFSYYGFEWVKPLGGFTYFIFVICGISALMVAMGYKYRLAIITFFLSFTYIELMDKTTYLNHYYFISILSFLMIFLPASAYFSLDALKDPNKIFQKIPRWCVDSVKLLLGIVYFYAGLAKINSDWLFRAMPLKIWLPANYDVPFLGDLLQQQWIHYAFSWSGMLYDLLIPFFLLWRRTRLVAFFFVIIFHVLTRVLFPIGMFPYIMIVSALIFFSPQTHHRILEVVSGIFKINKSRFDNARKLVFAPLTRKITTSVIAIFFMIQILFPWRYLLYPGELFWTEEGFRFSWRVMLMEKVGYAQFKIVDGETGRRFYVDNSDFLTPFQEKQMASQPDFILEYAEFLADHFRKDGHKNIEVYVESYVALNGRKSRPYIDPEVNLLNFDDSFRHKTFILPFDDEIKGL</sequence>
<keyword evidence="2 7" id="KW-0812">Transmembrane</keyword>
<feature type="transmembrane region" description="Helical" evidence="7">
    <location>
        <begin position="155"/>
        <end position="173"/>
    </location>
</feature>
<reference evidence="9" key="1">
    <citation type="submission" date="2022-06" db="EMBL/GenBank/DDBJ databases">
        <title>Gramella sediminis sp. nov., isolated from deep-sea sediment of the Indian Ocean.</title>
        <authorList>
            <person name="Yang L."/>
        </authorList>
    </citation>
    <scope>NUCLEOTIDE SEQUENCE</scope>
    <source>
        <strain evidence="9">HMD3159</strain>
    </source>
</reference>
<evidence type="ECO:0000256" key="2">
    <source>
        <dbReference type="ARBA" id="ARBA00022692"/>
    </source>
</evidence>
<evidence type="ECO:0000256" key="3">
    <source>
        <dbReference type="ARBA" id="ARBA00022989"/>
    </source>
</evidence>
<keyword evidence="5" id="KW-1015">Disulfide bond</keyword>
<dbReference type="Proteomes" id="UP001155077">
    <property type="component" value="Unassembled WGS sequence"/>
</dbReference>
<feature type="transmembrane region" description="Helical" evidence="7">
    <location>
        <begin position="203"/>
        <end position="224"/>
    </location>
</feature>
<keyword evidence="4 7" id="KW-0472">Membrane</keyword>
<dbReference type="PANTHER" id="PTHR12639">
    <property type="entry name" value="VITAMIN K-DEPENDENT GAMMA-CARBOXYLASE"/>
    <property type="match status" value="1"/>
</dbReference>
<dbReference type="PANTHER" id="PTHR12639:SF7">
    <property type="entry name" value="HTTM DOMAIN-CONTAINING PROTEIN"/>
    <property type="match status" value="1"/>
</dbReference>
<feature type="transmembrane region" description="Helical" evidence="7">
    <location>
        <begin position="302"/>
        <end position="323"/>
    </location>
</feature>
<keyword evidence="10" id="KW-1185">Reference proteome</keyword>
<evidence type="ECO:0000256" key="4">
    <source>
        <dbReference type="ARBA" id="ARBA00023136"/>
    </source>
</evidence>
<proteinExistence type="predicted"/>
<accession>A0ABT0YYC6</accession>
<dbReference type="SMART" id="SM00752">
    <property type="entry name" value="HTTM"/>
    <property type="match status" value="1"/>
</dbReference>
<dbReference type="InterPro" id="IPR011020">
    <property type="entry name" value="HTTM-like"/>
</dbReference>
<evidence type="ECO:0000313" key="10">
    <source>
        <dbReference type="Proteomes" id="UP001155077"/>
    </source>
</evidence>
<feature type="transmembrane region" description="Helical" evidence="7">
    <location>
        <begin position="59"/>
        <end position="78"/>
    </location>
</feature>
<dbReference type="Pfam" id="PF05090">
    <property type="entry name" value="HTTM"/>
    <property type="match status" value="1"/>
</dbReference>
<protein>
    <submittedName>
        <fullName evidence="9">HTTM domain-containing protein</fullName>
    </submittedName>
</protein>
<gene>
    <name evidence="9" type="ORF">NE848_01475</name>
</gene>
<feature type="transmembrane region" description="Helical" evidence="7">
    <location>
        <begin position="113"/>
        <end position="134"/>
    </location>
</feature>
<dbReference type="RefSeq" id="WP_252110443.1">
    <property type="nucleotide sequence ID" value="NZ_JAMSCK010000001.1"/>
</dbReference>
<keyword evidence="3 7" id="KW-1133">Transmembrane helix</keyword>
<evidence type="ECO:0000313" key="9">
    <source>
        <dbReference type="EMBL" id="MCM8568035.1"/>
    </source>
</evidence>
<dbReference type="Pfam" id="PF22777">
    <property type="entry name" value="VKGC_lumenal_dom"/>
    <property type="match status" value="1"/>
</dbReference>
<feature type="domain" description="HTTM-like" evidence="8">
    <location>
        <begin position="9"/>
        <end position="268"/>
    </location>
</feature>
<evidence type="ECO:0000259" key="8">
    <source>
        <dbReference type="SMART" id="SM00752"/>
    </source>
</evidence>
<evidence type="ECO:0000256" key="5">
    <source>
        <dbReference type="ARBA" id="ARBA00023157"/>
    </source>
</evidence>
<organism evidence="9 10">
    <name type="scientific">Gramella jeungdoensis</name>
    <dbReference type="NCBI Taxonomy" id="708091"/>
    <lineage>
        <taxon>Bacteria</taxon>
        <taxon>Pseudomonadati</taxon>
        <taxon>Bacteroidota</taxon>
        <taxon>Flavobacteriia</taxon>
        <taxon>Flavobacteriales</taxon>
        <taxon>Flavobacteriaceae</taxon>
        <taxon>Christiangramia</taxon>
    </lineage>
</organism>
<feature type="transmembrane region" description="Helical" evidence="7">
    <location>
        <begin position="231"/>
        <end position="264"/>
    </location>
</feature>